<name>A0A6S7II23_PARCT</name>
<dbReference type="Gene3D" id="3.60.10.10">
    <property type="entry name" value="Endonuclease/exonuclease/phosphatase"/>
    <property type="match status" value="1"/>
</dbReference>
<dbReference type="InterPro" id="IPR036691">
    <property type="entry name" value="Endo/exonu/phosph_ase_sf"/>
</dbReference>
<dbReference type="PANTHER" id="PTHR47510:SF3">
    <property type="entry name" value="ENDO_EXONUCLEASE_PHOSPHATASE DOMAIN-CONTAINING PROTEIN"/>
    <property type="match status" value="1"/>
</dbReference>
<evidence type="ECO:0000313" key="1">
    <source>
        <dbReference type="EMBL" id="CAB4016873.1"/>
    </source>
</evidence>
<dbReference type="EMBL" id="CACRXK020009295">
    <property type="protein sequence ID" value="CAB4016873.1"/>
    <property type="molecule type" value="Genomic_DNA"/>
</dbReference>
<evidence type="ECO:0000313" key="2">
    <source>
        <dbReference type="Proteomes" id="UP001152795"/>
    </source>
</evidence>
<keyword evidence="2" id="KW-1185">Reference proteome</keyword>
<accession>A0A6S7II23</accession>
<reference evidence="1" key="1">
    <citation type="submission" date="2020-04" db="EMBL/GenBank/DDBJ databases">
        <authorList>
            <person name="Alioto T."/>
            <person name="Alioto T."/>
            <person name="Gomez Garrido J."/>
        </authorList>
    </citation>
    <scope>NUCLEOTIDE SEQUENCE</scope>
    <source>
        <strain evidence="1">A484AB</strain>
    </source>
</reference>
<dbReference type="OrthoDB" id="5989553at2759"/>
<proteinExistence type="predicted"/>
<comment type="caution">
    <text evidence="1">The sequence shown here is derived from an EMBL/GenBank/DDBJ whole genome shotgun (WGS) entry which is preliminary data.</text>
</comment>
<protein>
    <submittedName>
        <fullName evidence="1">Uncharacterized protein</fullName>
    </submittedName>
</protein>
<organism evidence="1 2">
    <name type="scientific">Paramuricea clavata</name>
    <name type="common">Red gorgonian</name>
    <name type="synonym">Violescent sea-whip</name>
    <dbReference type="NCBI Taxonomy" id="317549"/>
    <lineage>
        <taxon>Eukaryota</taxon>
        <taxon>Metazoa</taxon>
        <taxon>Cnidaria</taxon>
        <taxon>Anthozoa</taxon>
        <taxon>Octocorallia</taxon>
        <taxon>Malacalcyonacea</taxon>
        <taxon>Plexauridae</taxon>
        <taxon>Paramuricea</taxon>
    </lineage>
</organism>
<gene>
    <name evidence="1" type="ORF">PACLA_8A015024</name>
</gene>
<sequence length="472" mass="54288">MRCGDCKKCFRRNTDKVSCTICSNVFHLRCLCKDICRTCLTNGGSEIHPEEYRLPELERLSNTRGFKILHQNIRGLFGKKDIVSEILATNIINIFCVSETFITSDTPACCFNITGYSYEQKCRLKGSGGGIGVYIKDGTPYTRRSDLENENIECIWLEICFPHARSLLIGIIYRPPNTSNYLQDNFNLLWEDNLITALAESKETIITGDINCDYLKRNDNLELKEIFSSNGFSQLVDKPTRITEHGKTLIDVIQSTNPETIARVEVIPSGLSDHDMVGCVRKLNHHKFPPKLIKCRNYSRYNPNDMCSELSESTQWDNVYSHCDPNQAWLSMKDILTSIINKYAPFFTKRVKGKPCQWLSANTKKEMNMRDGLLRKARRSGSENDWSTYKRKRNQVNNSVKTDKRKYYRQLLEANASEPKKFWKTIKEVFPVNNVTNNTTSSLVLFVFLYDCKQAEISGFPFDELCMEASDL</sequence>
<dbReference type="Proteomes" id="UP001152795">
    <property type="component" value="Unassembled WGS sequence"/>
</dbReference>
<dbReference type="SUPFAM" id="SSF56219">
    <property type="entry name" value="DNase I-like"/>
    <property type="match status" value="1"/>
</dbReference>
<dbReference type="AlphaFoldDB" id="A0A6S7II23"/>
<dbReference type="PANTHER" id="PTHR47510">
    <property type="entry name" value="REVERSE TRANSCRIPTASE DOMAIN-CONTAINING PROTEIN"/>
    <property type="match status" value="1"/>
</dbReference>